<dbReference type="AlphaFoldDB" id="A0A3P8I799"/>
<dbReference type="Proteomes" id="UP000272942">
    <property type="component" value="Unassembled WGS sequence"/>
</dbReference>
<name>A0A3P8I799_9TREM</name>
<sequence length="280" mass="31154">MFEFHRLLQLHRYTIAPHGSDALHPLLNALGPAPKAYQDPQIDTAADQTDQNVLTTNDDKSLVTGHNRTSFIAHNETVQSIEKGKSRSSTEHSLIYSVRGSQSLAEINSHDFSSTQSWKNEVPKLFGRTIHCIYRFNWPLPFDSTTMEYVISGSKELTLPLMPSHPSVVAQARLYAALAPRLGASDCMILPMRPCHQPVLKDEAKTACHFCTFTNSTDLYNLTASLSFDPFFRDIRAPGQPTGDTVSPTVPASGKLQRSASTMCCWQDEQSDHASFWVVD</sequence>
<dbReference type="EMBL" id="UZAN01057734">
    <property type="protein sequence ID" value="VDP91778.1"/>
    <property type="molecule type" value="Genomic_DNA"/>
</dbReference>
<reference evidence="1 2" key="1">
    <citation type="submission" date="2018-11" db="EMBL/GenBank/DDBJ databases">
        <authorList>
            <consortium name="Pathogen Informatics"/>
        </authorList>
    </citation>
    <scope>NUCLEOTIDE SEQUENCE [LARGE SCALE GENOMIC DNA]</scope>
    <source>
        <strain evidence="1 2">Egypt</strain>
    </source>
</reference>
<keyword evidence="2" id="KW-1185">Reference proteome</keyword>
<evidence type="ECO:0000313" key="1">
    <source>
        <dbReference type="EMBL" id="VDP91778.1"/>
    </source>
</evidence>
<evidence type="ECO:0000313" key="2">
    <source>
        <dbReference type="Proteomes" id="UP000272942"/>
    </source>
</evidence>
<proteinExistence type="predicted"/>
<protein>
    <submittedName>
        <fullName evidence="1">Uncharacterized protein</fullName>
    </submittedName>
</protein>
<accession>A0A3P8I799</accession>
<organism evidence="1 2">
    <name type="scientific">Echinostoma caproni</name>
    <dbReference type="NCBI Taxonomy" id="27848"/>
    <lineage>
        <taxon>Eukaryota</taxon>
        <taxon>Metazoa</taxon>
        <taxon>Spiralia</taxon>
        <taxon>Lophotrochozoa</taxon>
        <taxon>Platyhelminthes</taxon>
        <taxon>Trematoda</taxon>
        <taxon>Digenea</taxon>
        <taxon>Plagiorchiida</taxon>
        <taxon>Echinostomata</taxon>
        <taxon>Echinostomatoidea</taxon>
        <taxon>Echinostomatidae</taxon>
        <taxon>Echinostoma</taxon>
    </lineage>
</organism>
<gene>
    <name evidence="1" type="ORF">ECPE_LOCUS14506</name>
</gene>